<feature type="signal peptide" evidence="1">
    <location>
        <begin position="1"/>
        <end position="24"/>
    </location>
</feature>
<feature type="domain" description="AAA+ ATPase" evidence="2">
    <location>
        <begin position="78"/>
        <end position="302"/>
    </location>
</feature>
<dbReference type="GO" id="GO:0043529">
    <property type="term" value="C:GET complex"/>
    <property type="evidence" value="ECO:0007669"/>
    <property type="project" value="TreeGrafter"/>
</dbReference>
<reference evidence="3" key="1">
    <citation type="submission" date="2021-01" db="EMBL/GenBank/DDBJ databases">
        <authorList>
            <person name="Corre E."/>
            <person name="Pelletier E."/>
            <person name="Niang G."/>
            <person name="Scheremetjew M."/>
            <person name="Finn R."/>
            <person name="Kale V."/>
            <person name="Holt S."/>
            <person name="Cochrane G."/>
            <person name="Meng A."/>
            <person name="Brown T."/>
            <person name="Cohen L."/>
        </authorList>
    </citation>
    <scope>NUCLEOTIDE SEQUENCE</scope>
    <source>
        <strain evidence="3">B596</strain>
    </source>
</reference>
<accession>A0A7S0XLS9</accession>
<dbReference type="SUPFAM" id="SSF52540">
    <property type="entry name" value="P-loop containing nucleoside triphosphate hydrolases"/>
    <property type="match status" value="2"/>
</dbReference>
<dbReference type="NCBIfam" id="TIGR00345">
    <property type="entry name" value="GET3_arsA_TRC40"/>
    <property type="match status" value="2"/>
</dbReference>
<evidence type="ECO:0000259" key="2">
    <source>
        <dbReference type="SMART" id="SM00382"/>
    </source>
</evidence>
<protein>
    <recommendedName>
        <fullName evidence="2">AAA+ ATPase domain-containing protein</fullName>
    </recommendedName>
</protein>
<dbReference type="Pfam" id="PF02374">
    <property type="entry name" value="ArsA_ATPase"/>
    <property type="match status" value="2"/>
</dbReference>
<dbReference type="CDD" id="cd02035">
    <property type="entry name" value="ArsA"/>
    <property type="match status" value="2"/>
</dbReference>
<dbReference type="SMART" id="SM00382">
    <property type="entry name" value="AAA"/>
    <property type="match status" value="2"/>
</dbReference>
<sequence>MYRATLILALAIVGQSFFWKGNEAFSIVRHAIPQTRVNGKDDHVTSLPTLSSLRSASRLFSLRPLVEEIAQSASDPSSGRKTIFVGGKGGVGKTTVSSSLAVELATNQDLKVLIVSTDPAHSLGDALDVDLRRGGGKPMVMTDPLTRGNLYASEVNAEEALNDFRESLASFDVDRLAQTLGIPMDLLEGLGLREFSGLLNNPPPGLDELVALGNVMDENKVDDYDVVIVDTAPTGHTLRLLALPQFLDGLLGKLIKLRMKLSGVASTLQSFFGDSGAQERAQTIDNALDRLDQFRIKIKNMEVALRDQSRTNFLVVTIPTKLAVAESKRLISDLTSQGIAVRDIVVNQCVDAVGDGNLNDGLITYYERRRDNQNQWVNKLKSAAADVSSTQEYQSNGSPSPITVSEFPFFDVELVGVPALGYVGSQQIVGNPNFDHLINGGNANGEPKVVVCGGKGGVGKTTTSSSLAVSMAAAGHKVALISTDPAHSLGDAIDMDISGGDLVDCPLIGVPSATGEGSLSVMEIDPSASLSQFKGIVDKLIGKSGETSNQGGSDLGGALQDLEGIFDTLPAGTDEVVALAKVINLVKKGDFDRIVLDTAPTGHTLRMLGTPGFLAELIDRILDISRKINNNAAVKMFITSAAGNQGMDSDTFESTQTAAQSQLLGFQLQMYDLEDLFANPDQTEFLIVTVPTELAVRESVRLLNDLTFEDPDMPIKVRNIVANQVLKNDGSDIETFISHLSDGQAGSIANLEQSVNSLPNPPKITKVQYLDTEPRGVFGLKVLGDALLNAE</sequence>
<dbReference type="InterPro" id="IPR027417">
    <property type="entry name" value="P-loop_NTPase"/>
</dbReference>
<feature type="chain" id="PRO_5031413553" description="AAA+ ATPase domain-containing protein" evidence="1">
    <location>
        <begin position="25"/>
        <end position="791"/>
    </location>
</feature>
<evidence type="ECO:0000313" key="3">
    <source>
        <dbReference type="EMBL" id="CAD8729497.1"/>
    </source>
</evidence>
<dbReference type="GO" id="GO:0005524">
    <property type="term" value="F:ATP binding"/>
    <property type="evidence" value="ECO:0007669"/>
    <property type="project" value="InterPro"/>
</dbReference>
<dbReference type="AlphaFoldDB" id="A0A7S0XLS9"/>
<dbReference type="InterPro" id="IPR003593">
    <property type="entry name" value="AAA+_ATPase"/>
</dbReference>
<dbReference type="PANTHER" id="PTHR10803:SF0">
    <property type="entry name" value="ATPASE GET3B"/>
    <property type="match status" value="1"/>
</dbReference>
<evidence type="ECO:0000256" key="1">
    <source>
        <dbReference type="SAM" id="SignalP"/>
    </source>
</evidence>
<proteinExistence type="predicted"/>
<dbReference type="Gene3D" id="3.40.50.300">
    <property type="entry name" value="P-loop containing nucleotide triphosphate hydrolases"/>
    <property type="match status" value="2"/>
</dbReference>
<dbReference type="GO" id="GO:0071816">
    <property type="term" value="P:tail-anchored membrane protein insertion into ER membrane"/>
    <property type="evidence" value="ECO:0007669"/>
    <property type="project" value="TreeGrafter"/>
</dbReference>
<dbReference type="InterPro" id="IPR016300">
    <property type="entry name" value="ATPase_ArsA/GET3"/>
</dbReference>
<name>A0A7S0XLS9_9STRA</name>
<organism evidence="3">
    <name type="scientific">Pseudo-nitzschia delicatissima</name>
    <dbReference type="NCBI Taxonomy" id="44447"/>
    <lineage>
        <taxon>Eukaryota</taxon>
        <taxon>Sar</taxon>
        <taxon>Stramenopiles</taxon>
        <taxon>Ochrophyta</taxon>
        <taxon>Bacillariophyta</taxon>
        <taxon>Bacillariophyceae</taxon>
        <taxon>Bacillariophycidae</taxon>
        <taxon>Bacillariales</taxon>
        <taxon>Bacillariaceae</taxon>
        <taxon>Pseudo-nitzschia</taxon>
    </lineage>
</organism>
<dbReference type="PANTHER" id="PTHR10803">
    <property type="entry name" value="ARSENICAL PUMP-DRIVING ATPASE ARSENITE-TRANSLOCATING ATPASE"/>
    <property type="match status" value="1"/>
</dbReference>
<feature type="domain" description="AAA+ ATPase" evidence="2">
    <location>
        <begin position="445"/>
        <end position="629"/>
    </location>
</feature>
<dbReference type="InterPro" id="IPR025723">
    <property type="entry name" value="ArsA/GET3_ATPase-like"/>
</dbReference>
<keyword evidence="1" id="KW-0732">Signal</keyword>
<dbReference type="GO" id="GO:0016887">
    <property type="term" value="F:ATP hydrolysis activity"/>
    <property type="evidence" value="ECO:0007669"/>
    <property type="project" value="InterPro"/>
</dbReference>
<dbReference type="EMBL" id="HBFG01001308">
    <property type="protein sequence ID" value="CAD8729497.1"/>
    <property type="molecule type" value="Transcribed_RNA"/>
</dbReference>
<gene>
    <name evidence="3" type="ORF">PDEL0327_LOCUS990</name>
</gene>